<gene>
    <name evidence="2" type="ORF">AWH48_00795</name>
</gene>
<evidence type="ECO:0000256" key="1">
    <source>
        <dbReference type="SAM" id="MobiDB-lite"/>
    </source>
</evidence>
<dbReference type="OrthoDB" id="2427704at2"/>
<dbReference type="AlphaFoldDB" id="A0A177L2J9"/>
<dbReference type="EMBL" id="LQWZ01000001">
    <property type="protein sequence ID" value="OAH59676.1"/>
    <property type="molecule type" value="Genomic_DNA"/>
</dbReference>
<evidence type="ECO:0008006" key="4">
    <source>
        <dbReference type="Google" id="ProtNLM"/>
    </source>
</evidence>
<dbReference type="Proteomes" id="UP000077271">
    <property type="component" value="Unassembled WGS sequence"/>
</dbReference>
<reference evidence="2 3" key="1">
    <citation type="submission" date="2016-01" db="EMBL/GenBank/DDBJ databases">
        <title>Investigation of taxonomic status of Bacillus aminovorans.</title>
        <authorList>
            <person name="Verma A."/>
            <person name="Pal Y."/>
            <person name="Krishnamurthi S."/>
        </authorList>
    </citation>
    <scope>NUCLEOTIDE SEQUENCE [LARGE SCALE GENOMIC DNA]</scope>
    <source>
        <strain evidence="2 3">DSM 4337</strain>
    </source>
</reference>
<organism evidence="2 3">
    <name type="scientific">Domibacillus aminovorans</name>
    <dbReference type="NCBI Taxonomy" id="29332"/>
    <lineage>
        <taxon>Bacteria</taxon>
        <taxon>Bacillati</taxon>
        <taxon>Bacillota</taxon>
        <taxon>Bacilli</taxon>
        <taxon>Bacillales</taxon>
        <taxon>Bacillaceae</taxon>
        <taxon>Domibacillus</taxon>
    </lineage>
</organism>
<feature type="region of interest" description="Disordered" evidence="1">
    <location>
        <begin position="103"/>
        <end position="123"/>
    </location>
</feature>
<protein>
    <recommendedName>
        <fullName evidence="4">IDEAL domain-containing protein</fullName>
    </recommendedName>
</protein>
<accession>A0A177L2J9</accession>
<name>A0A177L2J9_9BACI</name>
<comment type="caution">
    <text evidence="2">The sequence shown here is derived from an EMBL/GenBank/DDBJ whole genome shotgun (WGS) entry which is preliminary data.</text>
</comment>
<dbReference type="RefSeq" id="WP_063974281.1">
    <property type="nucleotide sequence ID" value="NZ_LQWZ01000001.1"/>
</dbReference>
<evidence type="ECO:0000313" key="3">
    <source>
        <dbReference type="Proteomes" id="UP000077271"/>
    </source>
</evidence>
<evidence type="ECO:0000313" key="2">
    <source>
        <dbReference type="EMBL" id="OAH59676.1"/>
    </source>
</evidence>
<proteinExistence type="predicted"/>
<sequence>MLKNGDWVTAQIDNYHVVGFIENISEAHNEVFITKVANYVEGVTHSLKPTPKLFTVDRVEKLPLTLEKEDWDCLIDLAIQMGDERWFDQLVERMLLDEQEKIKTRSNPSPFKSDGFYSENLEN</sequence>